<dbReference type="OrthoDB" id="10370867at2759"/>
<dbReference type="EMBL" id="VUJU01007230">
    <property type="protein sequence ID" value="KAF0746390.1"/>
    <property type="molecule type" value="Genomic_DNA"/>
</dbReference>
<dbReference type="Proteomes" id="UP000478052">
    <property type="component" value="Unassembled WGS sequence"/>
</dbReference>
<reference evidence="1 2" key="1">
    <citation type="submission" date="2019-08" db="EMBL/GenBank/DDBJ databases">
        <title>Whole genome of Aphis craccivora.</title>
        <authorList>
            <person name="Voronova N.V."/>
            <person name="Shulinski R.S."/>
            <person name="Bandarenka Y.V."/>
            <person name="Zhorov D.G."/>
            <person name="Warner D."/>
        </authorList>
    </citation>
    <scope>NUCLEOTIDE SEQUENCE [LARGE SCALE GENOMIC DNA]</scope>
    <source>
        <strain evidence="1">180601</strain>
        <tissue evidence="1">Whole Body</tissue>
    </source>
</reference>
<keyword evidence="2" id="KW-1185">Reference proteome</keyword>
<evidence type="ECO:0000313" key="1">
    <source>
        <dbReference type="EMBL" id="KAF0746390.1"/>
    </source>
</evidence>
<evidence type="ECO:0000313" key="2">
    <source>
        <dbReference type="Proteomes" id="UP000478052"/>
    </source>
</evidence>
<comment type="caution">
    <text evidence="1">The sequence shown here is derived from an EMBL/GenBank/DDBJ whole genome shotgun (WGS) entry which is preliminary data.</text>
</comment>
<gene>
    <name evidence="1" type="ORF">FWK35_00032312</name>
</gene>
<organism evidence="1 2">
    <name type="scientific">Aphis craccivora</name>
    <name type="common">Cowpea aphid</name>
    <dbReference type="NCBI Taxonomy" id="307492"/>
    <lineage>
        <taxon>Eukaryota</taxon>
        <taxon>Metazoa</taxon>
        <taxon>Ecdysozoa</taxon>
        <taxon>Arthropoda</taxon>
        <taxon>Hexapoda</taxon>
        <taxon>Insecta</taxon>
        <taxon>Pterygota</taxon>
        <taxon>Neoptera</taxon>
        <taxon>Paraneoptera</taxon>
        <taxon>Hemiptera</taxon>
        <taxon>Sternorrhyncha</taxon>
        <taxon>Aphidomorpha</taxon>
        <taxon>Aphidoidea</taxon>
        <taxon>Aphididae</taxon>
        <taxon>Aphidini</taxon>
        <taxon>Aphis</taxon>
        <taxon>Aphis</taxon>
    </lineage>
</organism>
<name>A0A6G0XZJ0_APHCR</name>
<proteinExistence type="predicted"/>
<dbReference type="AlphaFoldDB" id="A0A6G0XZJ0"/>
<sequence>MDPSRRPADVVNVNAIIRFLNAFTETLQFAQQIVGTEAMAIFIPTHWIDSRYVRDPDLRSNIIVCQETAQGTIYTSTDCSILVSQLKDLVDSLSLAADY</sequence>
<protein>
    <submittedName>
        <fullName evidence="1">Uncharacterized protein</fullName>
    </submittedName>
</protein>
<feature type="non-terminal residue" evidence="1">
    <location>
        <position position="99"/>
    </location>
</feature>
<accession>A0A6G0XZJ0</accession>